<reference evidence="4" key="1">
    <citation type="submission" date="2017-03" db="EMBL/GenBank/DDBJ databases">
        <title>Phytopthora megakarya and P. palmivora, two closely related causual agents of cacao black pod achieved similar genome size and gene model numbers by different mechanisms.</title>
        <authorList>
            <person name="Ali S."/>
            <person name="Shao J."/>
            <person name="Larry D.J."/>
            <person name="Kronmiller B."/>
            <person name="Shen D."/>
            <person name="Strem M.D."/>
            <person name="Melnick R.L."/>
            <person name="Guiltinan M.J."/>
            <person name="Tyler B.M."/>
            <person name="Meinhardt L.W."/>
            <person name="Bailey B.A."/>
        </authorList>
    </citation>
    <scope>NUCLEOTIDE SEQUENCE [LARGE SCALE GENOMIC DNA]</scope>
    <source>
        <strain evidence="4">zdho120</strain>
    </source>
</reference>
<name>A0A225VNB6_9STRA</name>
<comment type="caution">
    <text evidence="3">The sequence shown here is derived from an EMBL/GenBank/DDBJ whole genome shotgun (WGS) entry which is preliminary data.</text>
</comment>
<feature type="compositionally biased region" description="Basic and acidic residues" evidence="1">
    <location>
        <begin position="189"/>
        <end position="212"/>
    </location>
</feature>
<dbReference type="Proteomes" id="UP000198211">
    <property type="component" value="Unassembled WGS sequence"/>
</dbReference>
<feature type="domain" description="Retrotransposon gag" evidence="2">
    <location>
        <begin position="68"/>
        <end position="140"/>
    </location>
</feature>
<evidence type="ECO:0000259" key="2">
    <source>
        <dbReference type="Pfam" id="PF03732"/>
    </source>
</evidence>
<dbReference type="EMBL" id="NBNE01003719">
    <property type="protein sequence ID" value="OWZ07006.1"/>
    <property type="molecule type" value="Genomic_DNA"/>
</dbReference>
<feature type="region of interest" description="Disordered" evidence="1">
    <location>
        <begin position="253"/>
        <end position="344"/>
    </location>
</feature>
<dbReference type="Pfam" id="PF03732">
    <property type="entry name" value="Retrotrans_gag"/>
    <property type="match status" value="1"/>
</dbReference>
<feature type="region of interest" description="Disordered" evidence="1">
    <location>
        <begin position="173"/>
        <end position="230"/>
    </location>
</feature>
<feature type="compositionally biased region" description="Polar residues" evidence="1">
    <location>
        <begin position="253"/>
        <end position="262"/>
    </location>
</feature>
<protein>
    <recommendedName>
        <fullName evidence="2">Retrotransposon gag domain-containing protein</fullName>
    </recommendedName>
</protein>
<keyword evidence="4" id="KW-1185">Reference proteome</keyword>
<evidence type="ECO:0000313" key="4">
    <source>
        <dbReference type="Proteomes" id="UP000198211"/>
    </source>
</evidence>
<dbReference type="InterPro" id="IPR005162">
    <property type="entry name" value="Retrotrans_gag_dom"/>
</dbReference>
<evidence type="ECO:0000313" key="3">
    <source>
        <dbReference type="EMBL" id="OWZ07006.1"/>
    </source>
</evidence>
<sequence length="402" mass="46835">MMIQMVLEEMEINRRVSWFNKFEHRPLGKIVPFKGKLDESENSMQWLRGFVYEMKGAHTPPNEWCVAFHLSLRDGAVHWYRALSRKTKRDWKLLSNKFIRYYCSQFSQTASTRYYRTKRSDKEHLRDYLNPLNGYARRANVKFENGGREGKEHVKHFLETCGDRDLERQLTPMQLRDMHDLEDTVSDIQRVEKRVTRHDSGQHSSRRDDRRHNYSRNYHGRSDSRNQVTKRVKTSMVALAEATITDLIPELQTRTSLEGTNEYSDEHHNEYGDDDDEDDKNNSVDYYSQGKESSEESVHNYEEGHLAAADDNERREAANGTFARSDKRPQQNGPFQGGFNTNGPRYNIKEGVDFNVHRMVLVPLVEARTIPRVIASDHVNYANKCMTLANAKPSMSSRSSSG</sequence>
<feature type="compositionally biased region" description="Basic and acidic residues" evidence="1">
    <location>
        <begin position="292"/>
        <end position="305"/>
    </location>
</feature>
<evidence type="ECO:0000256" key="1">
    <source>
        <dbReference type="SAM" id="MobiDB-lite"/>
    </source>
</evidence>
<organism evidence="3 4">
    <name type="scientific">Phytophthora megakarya</name>
    <dbReference type="NCBI Taxonomy" id="4795"/>
    <lineage>
        <taxon>Eukaryota</taxon>
        <taxon>Sar</taxon>
        <taxon>Stramenopiles</taxon>
        <taxon>Oomycota</taxon>
        <taxon>Peronosporomycetes</taxon>
        <taxon>Peronosporales</taxon>
        <taxon>Peronosporaceae</taxon>
        <taxon>Phytophthora</taxon>
    </lineage>
</organism>
<feature type="compositionally biased region" description="Polar residues" evidence="1">
    <location>
        <begin position="330"/>
        <end position="344"/>
    </location>
</feature>
<proteinExistence type="predicted"/>
<accession>A0A225VNB6</accession>
<gene>
    <name evidence="3" type="ORF">PHMEG_00020660</name>
</gene>
<dbReference type="AlphaFoldDB" id="A0A225VNB6"/>